<proteinExistence type="predicted"/>
<dbReference type="Gene3D" id="3.40.50.1000">
    <property type="entry name" value="HAD superfamily/HAD-like"/>
    <property type="match status" value="1"/>
</dbReference>
<gene>
    <name evidence="1" type="ORF">ACE3NQ_08255</name>
</gene>
<dbReference type="PRINTS" id="PR00413">
    <property type="entry name" value="HADHALOGNASE"/>
</dbReference>
<dbReference type="InterPro" id="IPR023198">
    <property type="entry name" value="PGP-like_dom2"/>
</dbReference>
<dbReference type="Gene3D" id="1.10.150.240">
    <property type="entry name" value="Putative phosphatase, domain 2"/>
    <property type="match status" value="1"/>
</dbReference>
<name>A0ABV5B5E9_9BACL</name>
<dbReference type="InterPro" id="IPR006439">
    <property type="entry name" value="HAD-SF_hydro_IA"/>
</dbReference>
<protein>
    <submittedName>
        <fullName evidence="1">HAD family hydrolase</fullName>
        <ecNumber evidence="1">3.-.-.-</ecNumber>
    </submittedName>
</protein>
<dbReference type="PANTHER" id="PTHR43434:SF1">
    <property type="entry name" value="PHOSPHOGLYCOLATE PHOSPHATASE"/>
    <property type="match status" value="1"/>
</dbReference>
<reference evidence="1 2" key="1">
    <citation type="submission" date="2024-09" db="EMBL/GenBank/DDBJ databases">
        <authorList>
            <person name="Ruan L."/>
        </authorList>
    </citation>
    <scope>NUCLEOTIDE SEQUENCE [LARGE SCALE GENOMIC DNA]</scope>
    <source>
        <strain evidence="1 2">D33</strain>
    </source>
</reference>
<keyword evidence="1" id="KW-0378">Hydrolase</keyword>
<dbReference type="RefSeq" id="WP_375524694.1">
    <property type="nucleotide sequence ID" value="NZ_JBHILM010000007.1"/>
</dbReference>
<dbReference type="SFLD" id="SFLDG01129">
    <property type="entry name" value="C1.5:_HAD__Beta-PGM__Phosphata"/>
    <property type="match status" value="1"/>
</dbReference>
<keyword evidence="2" id="KW-1185">Reference proteome</keyword>
<dbReference type="Proteomes" id="UP001580407">
    <property type="component" value="Unassembled WGS sequence"/>
</dbReference>
<accession>A0ABV5B5E9</accession>
<dbReference type="InterPro" id="IPR050155">
    <property type="entry name" value="HAD-like_hydrolase_sf"/>
</dbReference>
<dbReference type="InterPro" id="IPR023214">
    <property type="entry name" value="HAD_sf"/>
</dbReference>
<dbReference type="SUPFAM" id="SSF56784">
    <property type="entry name" value="HAD-like"/>
    <property type="match status" value="1"/>
</dbReference>
<dbReference type="NCBIfam" id="TIGR01549">
    <property type="entry name" value="HAD-SF-IA-v1"/>
    <property type="match status" value="1"/>
</dbReference>
<sequence>MTAVLQVKTREIEIDAILFDKDGTLLQFLPLWGKWAGVMTSLMTESIRTLGKGMDFESKLLLGVELDERSQVTGFDLQGPLSIASIPEIEGALAWQLYTRGMSWNQAIQRVRVIRAAADEEVERERPVVPLPGLLSFLSHCTEAGLPLAVVTADQTAEALKHLQWLGVADRFKAIMGRDRVINGKPSPEIVYKACELLGVKPARTVLIGDTAGDMQTGRLAGVRLTIGIGGEPLAEADVMIRSYDELRIERVEHSAPQDA</sequence>
<evidence type="ECO:0000313" key="2">
    <source>
        <dbReference type="Proteomes" id="UP001580407"/>
    </source>
</evidence>
<dbReference type="GO" id="GO:0016787">
    <property type="term" value="F:hydrolase activity"/>
    <property type="evidence" value="ECO:0007669"/>
    <property type="project" value="UniProtKB-KW"/>
</dbReference>
<evidence type="ECO:0000313" key="1">
    <source>
        <dbReference type="EMBL" id="MFB5680898.1"/>
    </source>
</evidence>
<organism evidence="1 2">
    <name type="scientific">Paenibacillus terreus</name>
    <dbReference type="NCBI Taxonomy" id="1387834"/>
    <lineage>
        <taxon>Bacteria</taxon>
        <taxon>Bacillati</taxon>
        <taxon>Bacillota</taxon>
        <taxon>Bacilli</taxon>
        <taxon>Bacillales</taxon>
        <taxon>Paenibacillaceae</taxon>
        <taxon>Paenibacillus</taxon>
    </lineage>
</organism>
<comment type="caution">
    <text evidence="1">The sequence shown here is derived from an EMBL/GenBank/DDBJ whole genome shotgun (WGS) entry which is preliminary data.</text>
</comment>
<dbReference type="Pfam" id="PF00702">
    <property type="entry name" value="Hydrolase"/>
    <property type="match status" value="1"/>
</dbReference>
<dbReference type="EC" id="3.-.-.-" evidence="1"/>
<dbReference type="InterPro" id="IPR036412">
    <property type="entry name" value="HAD-like_sf"/>
</dbReference>
<dbReference type="SFLD" id="SFLDS00003">
    <property type="entry name" value="Haloacid_Dehalogenase"/>
    <property type="match status" value="1"/>
</dbReference>
<dbReference type="PANTHER" id="PTHR43434">
    <property type="entry name" value="PHOSPHOGLYCOLATE PHOSPHATASE"/>
    <property type="match status" value="1"/>
</dbReference>
<dbReference type="EMBL" id="JBHILM010000007">
    <property type="protein sequence ID" value="MFB5680898.1"/>
    <property type="molecule type" value="Genomic_DNA"/>
</dbReference>